<proteinExistence type="predicted"/>
<dbReference type="RefSeq" id="WP_264225065.1">
    <property type="nucleotide sequence ID" value="NZ_CP107716.1"/>
</dbReference>
<dbReference type="PANTHER" id="PTHR33169">
    <property type="entry name" value="PADR-FAMILY TRANSCRIPTIONAL REGULATOR"/>
    <property type="match status" value="1"/>
</dbReference>
<evidence type="ECO:0000313" key="3">
    <source>
        <dbReference type="Proteomes" id="UP001163882"/>
    </source>
</evidence>
<dbReference type="InterPro" id="IPR005149">
    <property type="entry name" value="Tscrpt_reg_PadR_N"/>
</dbReference>
<feature type="domain" description="Transcription regulator PadR N-terminal" evidence="1">
    <location>
        <begin position="8"/>
        <end position="84"/>
    </location>
</feature>
<reference evidence="2" key="1">
    <citation type="submission" date="2022-10" db="EMBL/GenBank/DDBJ databases">
        <title>YIM 151497 complete genome.</title>
        <authorList>
            <person name="Chen X."/>
        </authorList>
    </citation>
    <scope>NUCLEOTIDE SEQUENCE</scope>
    <source>
        <strain evidence="2">YIM 151497</strain>
    </source>
</reference>
<dbReference type="InterPro" id="IPR052509">
    <property type="entry name" value="Metal_resp_DNA-bind_regulator"/>
</dbReference>
<evidence type="ECO:0000259" key="1">
    <source>
        <dbReference type="Pfam" id="PF03551"/>
    </source>
</evidence>
<dbReference type="InterPro" id="IPR036390">
    <property type="entry name" value="WH_DNA-bd_sf"/>
</dbReference>
<organism evidence="2 3">
    <name type="scientific">Pelagibacterium flavum</name>
    <dbReference type="NCBI Taxonomy" id="2984530"/>
    <lineage>
        <taxon>Bacteria</taxon>
        <taxon>Pseudomonadati</taxon>
        <taxon>Pseudomonadota</taxon>
        <taxon>Alphaproteobacteria</taxon>
        <taxon>Hyphomicrobiales</taxon>
        <taxon>Devosiaceae</taxon>
        <taxon>Pelagibacterium</taxon>
    </lineage>
</organism>
<evidence type="ECO:0000313" key="2">
    <source>
        <dbReference type="EMBL" id="UYQ71413.1"/>
    </source>
</evidence>
<dbReference type="SUPFAM" id="SSF46785">
    <property type="entry name" value="Winged helix' DNA-binding domain"/>
    <property type="match status" value="1"/>
</dbReference>
<protein>
    <submittedName>
        <fullName evidence="2">PadR family transcriptional regulator</fullName>
    </submittedName>
</protein>
<accession>A0ABY6ILD3</accession>
<dbReference type="EMBL" id="CP107716">
    <property type="protein sequence ID" value="UYQ71413.1"/>
    <property type="molecule type" value="Genomic_DNA"/>
</dbReference>
<name>A0ABY6ILD3_9HYPH</name>
<dbReference type="PANTHER" id="PTHR33169:SF14">
    <property type="entry name" value="TRANSCRIPTIONAL REGULATOR RV3488"/>
    <property type="match status" value="1"/>
</dbReference>
<sequence>MSATRLLVLAFVRAHNRAHGYLIGQELMAWNADKWANTKTGSIYHALRQLAKDGFLEEIVVPPSDTAPARTDYAITEAGDAEFHRMMEKALTLPQPRPDMLCAGLVLMSALPRRTVLELLGKRLATLAQHKSEVSKANDRASFSGVNALPPHVEALLSFWTSNTDCNHDWVAGLIAKIEAGAYVFADEDPQAFGVPGGALVIP</sequence>
<keyword evidence="3" id="KW-1185">Reference proteome</keyword>
<dbReference type="Gene3D" id="1.10.10.10">
    <property type="entry name" value="Winged helix-like DNA-binding domain superfamily/Winged helix DNA-binding domain"/>
    <property type="match status" value="1"/>
</dbReference>
<gene>
    <name evidence="2" type="ORF">OF122_15350</name>
</gene>
<dbReference type="Pfam" id="PF03551">
    <property type="entry name" value="PadR"/>
    <property type="match status" value="1"/>
</dbReference>
<dbReference type="Proteomes" id="UP001163882">
    <property type="component" value="Chromosome"/>
</dbReference>
<dbReference type="InterPro" id="IPR036388">
    <property type="entry name" value="WH-like_DNA-bd_sf"/>
</dbReference>